<gene>
    <name evidence="1" type="ORF">IV36_GL000661</name>
</gene>
<dbReference type="AlphaFoldDB" id="A0A0R2FR50"/>
<evidence type="ECO:0000313" key="2">
    <source>
        <dbReference type="Proteomes" id="UP000051727"/>
    </source>
</evidence>
<dbReference type="Pfam" id="PF13780">
    <property type="entry name" value="DUF4176"/>
    <property type="match status" value="1"/>
</dbReference>
<accession>A0A0R2FR50</accession>
<evidence type="ECO:0000313" key="1">
    <source>
        <dbReference type="EMBL" id="KRN27863.1"/>
    </source>
</evidence>
<organism evidence="1 2">
    <name type="scientific">Liquorilactobacillus mali</name>
    <dbReference type="NCBI Taxonomy" id="1618"/>
    <lineage>
        <taxon>Bacteria</taxon>
        <taxon>Bacillati</taxon>
        <taxon>Bacillota</taxon>
        <taxon>Bacilli</taxon>
        <taxon>Lactobacillales</taxon>
        <taxon>Lactobacillaceae</taxon>
        <taxon>Liquorilactobacillus</taxon>
    </lineage>
</organism>
<proteinExistence type="predicted"/>
<evidence type="ECO:0008006" key="3">
    <source>
        <dbReference type="Google" id="ProtNLM"/>
    </source>
</evidence>
<dbReference type="PATRIC" id="fig|1618.3.peg.663"/>
<dbReference type="RefSeq" id="WP_056991632.1">
    <property type="nucleotide sequence ID" value="NZ_JQAR01000017.1"/>
</dbReference>
<reference evidence="1 2" key="1">
    <citation type="journal article" date="2015" name="Genome Announc.">
        <title>Expanding the biotechnology potential of lactobacilli through comparative genomics of 213 strains and associated genera.</title>
        <authorList>
            <person name="Sun Z."/>
            <person name="Harris H.M."/>
            <person name="McCann A."/>
            <person name="Guo C."/>
            <person name="Argimon S."/>
            <person name="Zhang W."/>
            <person name="Yang X."/>
            <person name="Jeffery I.B."/>
            <person name="Cooney J.C."/>
            <person name="Kagawa T.F."/>
            <person name="Liu W."/>
            <person name="Song Y."/>
            <person name="Salvetti E."/>
            <person name="Wrobel A."/>
            <person name="Rasinkangas P."/>
            <person name="Parkhill J."/>
            <person name="Rea M.C."/>
            <person name="O'Sullivan O."/>
            <person name="Ritari J."/>
            <person name="Douillard F.P."/>
            <person name="Paul Ross R."/>
            <person name="Yang R."/>
            <person name="Briner A.E."/>
            <person name="Felis G.E."/>
            <person name="de Vos W.M."/>
            <person name="Barrangou R."/>
            <person name="Klaenhammer T.R."/>
            <person name="Caufield P.W."/>
            <person name="Cui Y."/>
            <person name="Zhang H."/>
            <person name="O'Toole P.W."/>
        </authorList>
    </citation>
    <scope>NUCLEOTIDE SEQUENCE [LARGE SCALE GENOMIC DNA]</scope>
    <source>
        <strain evidence="1 2">ATCC 27304</strain>
    </source>
</reference>
<protein>
    <recommendedName>
        <fullName evidence="3">DUF4176 domain-containing protein</fullName>
    </recommendedName>
</protein>
<dbReference type="InterPro" id="IPR025233">
    <property type="entry name" value="DUF4176"/>
</dbReference>
<dbReference type="EMBL" id="JQAR01000017">
    <property type="protein sequence ID" value="KRN27863.1"/>
    <property type="molecule type" value="Genomic_DNA"/>
</dbReference>
<dbReference type="STRING" id="1618.IV36_GL000661"/>
<name>A0A0R2FR50_9LACO</name>
<comment type="caution">
    <text evidence="1">The sequence shown here is derived from an EMBL/GenBank/DDBJ whole genome shotgun (WGS) entry which is preliminary data.</text>
</comment>
<dbReference type="Proteomes" id="UP000051727">
    <property type="component" value="Unassembled WGS sequence"/>
</dbReference>
<sequence length="97" mass="11065">MNEELLPLGSVVYLEEGTAKLMVVGRGAVFESDGETVYTDYVGVGYPKGINPKDTIYFNHENIDQVVFKGFVDEKEEHYMKVYKKWKAGLEIKKLRA</sequence>
<dbReference type="OrthoDB" id="5124454at2"/>